<dbReference type="InterPro" id="IPR011006">
    <property type="entry name" value="CheY-like_superfamily"/>
</dbReference>
<accession>A0A1H3BAI6</accession>
<keyword evidence="7" id="KW-0547">Nucleotide-binding</keyword>
<name>A0A1H3BAI6_9PSED</name>
<dbReference type="PROSITE" id="PS50109">
    <property type="entry name" value="HIS_KIN"/>
    <property type="match status" value="1"/>
</dbReference>
<evidence type="ECO:0000256" key="3">
    <source>
        <dbReference type="ARBA" id="ARBA00012438"/>
    </source>
</evidence>
<dbReference type="InterPro" id="IPR001789">
    <property type="entry name" value="Sig_transdc_resp-reg_receiver"/>
</dbReference>
<dbReference type="CDD" id="cd17546">
    <property type="entry name" value="REC_hyHK_CKI1_RcsC-like"/>
    <property type="match status" value="1"/>
</dbReference>
<evidence type="ECO:0000256" key="4">
    <source>
        <dbReference type="ARBA" id="ARBA00022553"/>
    </source>
</evidence>
<dbReference type="SMART" id="SM00388">
    <property type="entry name" value="HisKA"/>
    <property type="match status" value="1"/>
</dbReference>
<dbReference type="EMBL" id="FNNU01000004">
    <property type="protein sequence ID" value="SDX38434.1"/>
    <property type="molecule type" value="Genomic_DNA"/>
</dbReference>
<dbReference type="InterPro" id="IPR003661">
    <property type="entry name" value="HisK_dim/P_dom"/>
</dbReference>
<evidence type="ECO:0000256" key="8">
    <source>
        <dbReference type="ARBA" id="ARBA00022777"/>
    </source>
</evidence>
<dbReference type="InterPro" id="IPR004358">
    <property type="entry name" value="Sig_transdc_His_kin-like_C"/>
</dbReference>
<keyword evidence="10 15" id="KW-1133">Transmembrane helix</keyword>
<dbReference type="OrthoDB" id="9797243at2"/>
<dbReference type="Proteomes" id="UP000243778">
    <property type="component" value="Unassembled WGS sequence"/>
</dbReference>
<organism evidence="19 20">
    <name type="scientific">Pseudomonas kuykendallii</name>
    <dbReference type="NCBI Taxonomy" id="1007099"/>
    <lineage>
        <taxon>Bacteria</taxon>
        <taxon>Pseudomonadati</taxon>
        <taxon>Pseudomonadota</taxon>
        <taxon>Gammaproteobacteria</taxon>
        <taxon>Pseudomonadales</taxon>
        <taxon>Pseudomonadaceae</taxon>
        <taxon>Pseudomonas</taxon>
    </lineage>
</organism>
<keyword evidence="11" id="KW-0902">Two-component regulatory system</keyword>
<sequence>MDISFTDRLSFKQASLTVLVAFILGTLLSLIQVGVDYASEDASIDREMQTLLEIAHNPAARIAYNIDAELAQELVEGLLQSPAVIRAEIIDNDGVTLASVSRTPHVDGYRLFSDMLFGEHRGFESTLFVDHDPGENLGLLRLQVDTYAFGDHFLRRSLITLLSGFARSLLLSLILLVMFYAMLTKPLAGLARALSTRDPRDPHQRLELPAGHEHDEIGVLVQAINQQLQLTSAEIEQRREAENRLTHYLGELEGIVSARTAEVEAANARLTASNRDLQAAKRTAQETAQARAAFLAHMSHEIRTPLNGLLGMLSLSMDGPLGTEQRQQLSIAHDSGKVLVELLNDILDLSKFEAGQLELERIPFDLGSLVEDTASLLSQNASPGVELTCLISPGLPSQLLGDPTRVRQIVSNLLSNALKFTRTGRVDVKVRPSANGVCIIVRDTGIGIPPAAQARIFHPFAQGGAGITRQYGGTGLGLALARRLCEAMQGELELDSREGEGSQFIVDLPLPAHQLAAPVHRMNGRVVAQIAADSGLDELLDTWLPVFGLEYRRQDPSQSLSGTQVDLLISDRAENLLGLRAETSAPLLLITAYGNFLPTEETAHLAPLEQLARPLSRAALAQSLSRLLGQEPTNVDPQQREEKPLRRARVLLVEDNAVNQLVAKGMLGKLGCEVAVAGHGAEALAYLEEQDVDLVLMDCNMPVMDGYEASRRIRRDGRWADLPIIALTANALPDERERCRSCGMNDYLAKPFRREELAAMLDTWFSPSAH</sequence>
<evidence type="ECO:0000259" key="18">
    <source>
        <dbReference type="PROSITE" id="PS50885"/>
    </source>
</evidence>
<evidence type="ECO:0000256" key="9">
    <source>
        <dbReference type="ARBA" id="ARBA00022840"/>
    </source>
</evidence>
<evidence type="ECO:0000256" key="12">
    <source>
        <dbReference type="ARBA" id="ARBA00023136"/>
    </source>
</evidence>
<dbReference type="InterPro" id="IPR036097">
    <property type="entry name" value="HisK_dim/P_sf"/>
</dbReference>
<evidence type="ECO:0000259" key="16">
    <source>
        <dbReference type="PROSITE" id="PS50109"/>
    </source>
</evidence>
<proteinExistence type="predicted"/>
<dbReference type="SUPFAM" id="SSF47384">
    <property type="entry name" value="Homodimeric domain of signal transducing histidine kinase"/>
    <property type="match status" value="1"/>
</dbReference>
<dbReference type="SMART" id="SM00387">
    <property type="entry name" value="HATPase_c"/>
    <property type="match status" value="1"/>
</dbReference>
<dbReference type="Pfam" id="PF00512">
    <property type="entry name" value="HisKA"/>
    <property type="match status" value="1"/>
</dbReference>
<evidence type="ECO:0000256" key="13">
    <source>
        <dbReference type="PROSITE-ProRule" id="PRU00169"/>
    </source>
</evidence>
<dbReference type="PANTHER" id="PTHR45339:SF1">
    <property type="entry name" value="HYBRID SIGNAL TRANSDUCTION HISTIDINE KINASE J"/>
    <property type="match status" value="1"/>
</dbReference>
<dbReference type="STRING" id="1007099.SAMN05216287_2753"/>
<evidence type="ECO:0000259" key="17">
    <source>
        <dbReference type="PROSITE" id="PS50110"/>
    </source>
</evidence>
<dbReference type="RefSeq" id="WP_090229216.1">
    <property type="nucleotide sequence ID" value="NZ_FNNU01000004.1"/>
</dbReference>
<keyword evidence="20" id="KW-1185">Reference proteome</keyword>
<dbReference type="FunFam" id="1.10.287.130:FF:000004">
    <property type="entry name" value="Ethylene receptor 1"/>
    <property type="match status" value="1"/>
</dbReference>
<dbReference type="SMART" id="SM00448">
    <property type="entry name" value="REC"/>
    <property type="match status" value="1"/>
</dbReference>
<feature type="transmembrane region" description="Helical" evidence="15">
    <location>
        <begin position="16"/>
        <end position="38"/>
    </location>
</feature>
<dbReference type="GO" id="GO:0016020">
    <property type="term" value="C:membrane"/>
    <property type="evidence" value="ECO:0007669"/>
    <property type="project" value="UniProtKB-SubCell"/>
</dbReference>
<feature type="domain" description="HAMP" evidence="18">
    <location>
        <begin position="181"/>
        <end position="236"/>
    </location>
</feature>
<evidence type="ECO:0000256" key="1">
    <source>
        <dbReference type="ARBA" id="ARBA00000085"/>
    </source>
</evidence>
<dbReference type="InterPro" id="IPR003594">
    <property type="entry name" value="HATPase_dom"/>
</dbReference>
<dbReference type="SUPFAM" id="SSF55874">
    <property type="entry name" value="ATPase domain of HSP90 chaperone/DNA topoisomerase II/histidine kinase"/>
    <property type="match status" value="1"/>
</dbReference>
<keyword evidence="12 15" id="KW-0472">Membrane</keyword>
<dbReference type="PRINTS" id="PR00344">
    <property type="entry name" value="BCTRLSENSOR"/>
</dbReference>
<dbReference type="Gene3D" id="3.30.565.10">
    <property type="entry name" value="Histidine kinase-like ATPase, C-terminal domain"/>
    <property type="match status" value="1"/>
</dbReference>
<dbReference type="Gene3D" id="1.10.287.130">
    <property type="match status" value="1"/>
</dbReference>
<dbReference type="CDD" id="cd00082">
    <property type="entry name" value="HisKA"/>
    <property type="match status" value="1"/>
</dbReference>
<dbReference type="EC" id="2.7.13.3" evidence="3"/>
<dbReference type="InterPro" id="IPR005467">
    <property type="entry name" value="His_kinase_dom"/>
</dbReference>
<evidence type="ECO:0000256" key="7">
    <source>
        <dbReference type="ARBA" id="ARBA00022741"/>
    </source>
</evidence>
<dbReference type="FunFam" id="3.30.565.10:FF:000078">
    <property type="entry name" value="Two-component sensor histidine kinase"/>
    <property type="match status" value="1"/>
</dbReference>
<evidence type="ECO:0000313" key="20">
    <source>
        <dbReference type="Proteomes" id="UP000243778"/>
    </source>
</evidence>
<dbReference type="GO" id="GO:0005524">
    <property type="term" value="F:ATP binding"/>
    <property type="evidence" value="ECO:0007669"/>
    <property type="project" value="UniProtKB-KW"/>
</dbReference>
<feature type="coiled-coil region" evidence="14">
    <location>
        <begin position="225"/>
        <end position="287"/>
    </location>
</feature>
<dbReference type="GO" id="GO:0000155">
    <property type="term" value="F:phosphorelay sensor kinase activity"/>
    <property type="evidence" value="ECO:0007669"/>
    <property type="project" value="InterPro"/>
</dbReference>
<evidence type="ECO:0000256" key="10">
    <source>
        <dbReference type="ARBA" id="ARBA00022989"/>
    </source>
</evidence>
<evidence type="ECO:0000256" key="14">
    <source>
        <dbReference type="SAM" id="Coils"/>
    </source>
</evidence>
<dbReference type="SUPFAM" id="SSF52172">
    <property type="entry name" value="CheY-like"/>
    <property type="match status" value="1"/>
</dbReference>
<keyword evidence="14" id="KW-0175">Coiled coil</keyword>
<reference evidence="20" key="1">
    <citation type="submission" date="2016-10" db="EMBL/GenBank/DDBJ databases">
        <authorList>
            <person name="Varghese N."/>
            <person name="Submissions S."/>
        </authorList>
    </citation>
    <scope>NUCLEOTIDE SEQUENCE [LARGE SCALE GENOMIC DNA]</scope>
    <source>
        <strain evidence="20">NRRL B-59562</strain>
    </source>
</reference>
<evidence type="ECO:0000256" key="15">
    <source>
        <dbReference type="SAM" id="Phobius"/>
    </source>
</evidence>
<dbReference type="InterPro" id="IPR003660">
    <property type="entry name" value="HAMP_dom"/>
</dbReference>
<evidence type="ECO:0000256" key="5">
    <source>
        <dbReference type="ARBA" id="ARBA00022679"/>
    </source>
</evidence>
<evidence type="ECO:0000313" key="19">
    <source>
        <dbReference type="EMBL" id="SDX38434.1"/>
    </source>
</evidence>
<evidence type="ECO:0000256" key="2">
    <source>
        <dbReference type="ARBA" id="ARBA00004370"/>
    </source>
</evidence>
<feature type="modified residue" description="4-aspartylphosphate" evidence="13">
    <location>
        <position position="698"/>
    </location>
</feature>
<comment type="subcellular location">
    <subcellularLocation>
        <location evidence="2">Membrane</location>
    </subcellularLocation>
</comment>
<keyword evidence="9" id="KW-0067">ATP-binding</keyword>
<protein>
    <recommendedName>
        <fullName evidence="3">histidine kinase</fullName>
        <ecNumber evidence="3">2.7.13.3</ecNumber>
    </recommendedName>
</protein>
<feature type="domain" description="Histidine kinase" evidence="16">
    <location>
        <begin position="297"/>
        <end position="512"/>
    </location>
</feature>
<evidence type="ECO:0000256" key="6">
    <source>
        <dbReference type="ARBA" id="ARBA00022692"/>
    </source>
</evidence>
<dbReference type="PROSITE" id="PS50885">
    <property type="entry name" value="HAMP"/>
    <property type="match status" value="1"/>
</dbReference>
<evidence type="ECO:0000256" key="11">
    <source>
        <dbReference type="ARBA" id="ARBA00023012"/>
    </source>
</evidence>
<dbReference type="Pfam" id="PF00072">
    <property type="entry name" value="Response_reg"/>
    <property type="match status" value="1"/>
</dbReference>
<dbReference type="CDD" id="cd16922">
    <property type="entry name" value="HATPase_EvgS-ArcB-TorS-like"/>
    <property type="match status" value="1"/>
</dbReference>
<dbReference type="InterPro" id="IPR036890">
    <property type="entry name" value="HATPase_C_sf"/>
</dbReference>
<dbReference type="AlphaFoldDB" id="A0A1H3BAI6"/>
<keyword evidence="4 13" id="KW-0597">Phosphoprotein</keyword>
<dbReference type="Gene3D" id="3.40.50.2300">
    <property type="match status" value="1"/>
</dbReference>
<gene>
    <name evidence="19" type="ORF">SAMN05216287_2753</name>
</gene>
<feature type="domain" description="Response regulatory" evidence="17">
    <location>
        <begin position="649"/>
        <end position="765"/>
    </location>
</feature>
<feature type="transmembrane region" description="Helical" evidence="15">
    <location>
        <begin position="158"/>
        <end position="183"/>
    </location>
</feature>
<keyword evidence="5" id="KW-0808">Transferase</keyword>
<keyword evidence="8 19" id="KW-0418">Kinase</keyword>
<dbReference type="PROSITE" id="PS50110">
    <property type="entry name" value="RESPONSE_REGULATORY"/>
    <property type="match status" value="1"/>
</dbReference>
<dbReference type="PANTHER" id="PTHR45339">
    <property type="entry name" value="HYBRID SIGNAL TRANSDUCTION HISTIDINE KINASE J"/>
    <property type="match status" value="1"/>
</dbReference>
<keyword evidence="6 15" id="KW-0812">Transmembrane</keyword>
<comment type="catalytic activity">
    <reaction evidence="1">
        <text>ATP + protein L-histidine = ADP + protein N-phospho-L-histidine.</text>
        <dbReference type="EC" id="2.7.13.3"/>
    </reaction>
</comment>
<dbReference type="Pfam" id="PF02518">
    <property type="entry name" value="HATPase_c"/>
    <property type="match status" value="1"/>
</dbReference>